<evidence type="ECO:0000256" key="2">
    <source>
        <dbReference type="ARBA" id="ARBA00022448"/>
    </source>
</evidence>
<feature type="transmembrane region" description="Helical" evidence="8">
    <location>
        <begin position="92"/>
        <end position="115"/>
    </location>
</feature>
<dbReference type="Proteomes" id="UP000245884">
    <property type="component" value="Unassembled WGS sequence"/>
</dbReference>
<evidence type="ECO:0000313" key="10">
    <source>
        <dbReference type="EMBL" id="PWN30399.1"/>
    </source>
</evidence>
<dbReference type="InterPro" id="IPR007305">
    <property type="entry name" value="Vesicle_transpt_Got1/SFT2"/>
</dbReference>
<keyword evidence="6 8" id="KW-0472">Membrane</keyword>
<evidence type="ECO:0000256" key="1">
    <source>
        <dbReference type="ARBA" id="ARBA00004141"/>
    </source>
</evidence>
<evidence type="ECO:0000256" key="7">
    <source>
        <dbReference type="ARBA" id="ARBA00025800"/>
    </source>
</evidence>
<organism evidence="10 11">
    <name type="scientific">Jaminaea rosea</name>
    <dbReference type="NCBI Taxonomy" id="1569628"/>
    <lineage>
        <taxon>Eukaryota</taxon>
        <taxon>Fungi</taxon>
        <taxon>Dikarya</taxon>
        <taxon>Basidiomycota</taxon>
        <taxon>Ustilaginomycotina</taxon>
        <taxon>Exobasidiomycetes</taxon>
        <taxon>Microstromatales</taxon>
        <taxon>Microstromatales incertae sedis</taxon>
        <taxon>Jaminaea</taxon>
    </lineage>
</organism>
<proteinExistence type="inferred from homology"/>
<comment type="function">
    <text evidence="8">Nonessential protein required for the fusion of transport vesicles derived from the endocytic pathway with the Golgi complex.</text>
</comment>
<keyword evidence="5 8" id="KW-1133">Transmembrane helix</keyword>
<dbReference type="OrthoDB" id="73614at2759"/>
<dbReference type="GO" id="GO:0015031">
    <property type="term" value="P:protein transport"/>
    <property type="evidence" value="ECO:0007669"/>
    <property type="project" value="UniProtKB-KW"/>
</dbReference>
<keyword evidence="11" id="KW-1185">Reference proteome</keyword>
<keyword evidence="3 8" id="KW-0812">Transmembrane</keyword>
<evidence type="ECO:0000256" key="8">
    <source>
        <dbReference type="RuleBase" id="RU363111"/>
    </source>
</evidence>
<evidence type="ECO:0000256" key="3">
    <source>
        <dbReference type="ARBA" id="ARBA00022692"/>
    </source>
</evidence>
<dbReference type="InterPro" id="IPR011691">
    <property type="entry name" value="Vesicle_transpt_SFT2"/>
</dbReference>
<sequence>MPSWLPGSGSNSNAAPTAGAGRGGGGQWLNLEVPGQVKNTYGELTGENSQFAEWGFELTRTQRLIGFGACLAAGFALSLIGSLLLLSGSFATFAVLYSFGIVISLVGTGFLIGFMKQLRQMFKGTRIIATGILIAAFVMVWVSAFAIKSTILAIVFVVVLYLAFIWYSLSYIPYARDFVKGMVSKVF</sequence>
<feature type="transmembrane region" description="Helical" evidence="8">
    <location>
        <begin position="127"/>
        <end position="147"/>
    </location>
</feature>
<evidence type="ECO:0000256" key="6">
    <source>
        <dbReference type="ARBA" id="ARBA00023136"/>
    </source>
</evidence>
<keyword evidence="2 8" id="KW-0813">Transport</keyword>
<dbReference type="GeneID" id="37026877"/>
<protein>
    <recommendedName>
        <fullName evidence="8">Protein transport protein SFT2</fullName>
    </recommendedName>
</protein>
<feature type="transmembrane region" description="Helical" evidence="8">
    <location>
        <begin position="64"/>
        <end position="86"/>
    </location>
</feature>
<evidence type="ECO:0000256" key="4">
    <source>
        <dbReference type="ARBA" id="ARBA00022927"/>
    </source>
</evidence>
<evidence type="ECO:0000313" key="11">
    <source>
        <dbReference type="Proteomes" id="UP000245884"/>
    </source>
</evidence>
<evidence type="ECO:0000256" key="9">
    <source>
        <dbReference type="SAM" id="MobiDB-lite"/>
    </source>
</evidence>
<keyword evidence="8" id="KW-0333">Golgi apparatus</keyword>
<accession>A0A316UYM8</accession>
<evidence type="ECO:0000256" key="5">
    <source>
        <dbReference type="ARBA" id="ARBA00022989"/>
    </source>
</evidence>
<feature type="region of interest" description="Disordered" evidence="9">
    <location>
        <begin position="1"/>
        <end position="22"/>
    </location>
</feature>
<dbReference type="PANTHER" id="PTHR23137:SF6">
    <property type="entry name" value="VESICLE TRANSPORT PROTEIN"/>
    <property type="match status" value="1"/>
</dbReference>
<dbReference type="Pfam" id="PF04178">
    <property type="entry name" value="Got1"/>
    <property type="match status" value="1"/>
</dbReference>
<dbReference type="STRING" id="1569628.A0A316UYM8"/>
<dbReference type="PANTHER" id="PTHR23137">
    <property type="entry name" value="VESICLE TRANSPORT PROTEIN-RELATED"/>
    <property type="match status" value="1"/>
</dbReference>
<keyword evidence="4 8" id="KW-0653">Protein transport</keyword>
<feature type="transmembrane region" description="Helical" evidence="8">
    <location>
        <begin position="153"/>
        <end position="172"/>
    </location>
</feature>
<dbReference type="EMBL" id="KZ819662">
    <property type="protein sequence ID" value="PWN30399.1"/>
    <property type="molecule type" value="Genomic_DNA"/>
</dbReference>
<reference evidence="10 11" key="1">
    <citation type="journal article" date="2018" name="Mol. Biol. Evol.">
        <title>Broad Genomic Sampling Reveals a Smut Pathogenic Ancestry of the Fungal Clade Ustilaginomycotina.</title>
        <authorList>
            <person name="Kijpornyongpan T."/>
            <person name="Mondo S.J."/>
            <person name="Barry K."/>
            <person name="Sandor L."/>
            <person name="Lee J."/>
            <person name="Lipzen A."/>
            <person name="Pangilinan J."/>
            <person name="LaButti K."/>
            <person name="Hainaut M."/>
            <person name="Henrissat B."/>
            <person name="Grigoriev I.V."/>
            <person name="Spatafora J.W."/>
            <person name="Aime M.C."/>
        </authorList>
    </citation>
    <scope>NUCLEOTIDE SEQUENCE [LARGE SCALE GENOMIC DNA]</scope>
    <source>
        <strain evidence="10 11">MCA 5214</strain>
    </source>
</reference>
<dbReference type="GO" id="GO:0000139">
    <property type="term" value="C:Golgi membrane"/>
    <property type="evidence" value="ECO:0007669"/>
    <property type="project" value="UniProtKB-SubCell"/>
</dbReference>
<dbReference type="AlphaFoldDB" id="A0A316UYM8"/>
<dbReference type="RefSeq" id="XP_025365011.1">
    <property type="nucleotide sequence ID" value="XM_025505054.1"/>
</dbReference>
<comment type="similarity">
    <text evidence="7 8">Belongs to the SFT2 family.</text>
</comment>
<dbReference type="GO" id="GO:0016192">
    <property type="term" value="P:vesicle-mediated transport"/>
    <property type="evidence" value="ECO:0007669"/>
    <property type="project" value="InterPro"/>
</dbReference>
<gene>
    <name evidence="10" type="ORF">BDZ90DRAFT_229423</name>
</gene>
<name>A0A316UYM8_9BASI</name>
<comment type="subcellular location">
    <subcellularLocation>
        <location evidence="8">Golgi apparatus membrane</location>
        <topology evidence="8">Multi-pass membrane protein</topology>
    </subcellularLocation>
    <subcellularLocation>
        <location evidence="1">Membrane</location>
        <topology evidence="1">Multi-pass membrane protein</topology>
    </subcellularLocation>
</comment>